<evidence type="ECO:0000256" key="7">
    <source>
        <dbReference type="ARBA" id="ARBA00022763"/>
    </source>
</evidence>
<feature type="region of interest" description="Disordered" evidence="21">
    <location>
        <begin position="471"/>
        <end position="495"/>
    </location>
</feature>
<dbReference type="PROSITE" id="PS51194">
    <property type="entry name" value="HELICASE_CTER"/>
    <property type="match status" value="1"/>
</dbReference>
<evidence type="ECO:0000256" key="5">
    <source>
        <dbReference type="ARBA" id="ARBA00022723"/>
    </source>
</evidence>
<feature type="compositionally biased region" description="Polar residues" evidence="21">
    <location>
        <begin position="175"/>
        <end position="184"/>
    </location>
</feature>
<evidence type="ECO:0000256" key="13">
    <source>
        <dbReference type="ARBA" id="ARBA00023204"/>
    </source>
</evidence>
<evidence type="ECO:0000256" key="14">
    <source>
        <dbReference type="ARBA" id="ARBA00023235"/>
    </source>
</evidence>
<feature type="compositionally biased region" description="Low complexity" evidence="21">
    <location>
        <begin position="637"/>
        <end position="650"/>
    </location>
</feature>
<dbReference type="Gene3D" id="1.10.150.80">
    <property type="entry name" value="HRDC domain"/>
    <property type="match status" value="1"/>
</dbReference>
<dbReference type="InterPro" id="IPR001650">
    <property type="entry name" value="Helicase_C-like"/>
</dbReference>
<feature type="compositionally biased region" description="Polar residues" evidence="21">
    <location>
        <begin position="279"/>
        <end position="290"/>
    </location>
</feature>
<evidence type="ECO:0000256" key="19">
    <source>
        <dbReference type="ARBA" id="ARBA00049360"/>
    </source>
</evidence>
<keyword evidence="7" id="KW-0227">DNA damage</keyword>
<dbReference type="InterPro" id="IPR004589">
    <property type="entry name" value="DNA_helicase_ATP-dep_RecQ"/>
</dbReference>
<reference evidence="26" key="1">
    <citation type="submission" date="2025-08" db="UniProtKB">
        <authorList>
            <consortium name="RefSeq"/>
        </authorList>
    </citation>
    <scope>IDENTIFICATION</scope>
</reference>
<feature type="domain" description="Helicase ATP-binding" evidence="23">
    <location>
        <begin position="753"/>
        <end position="928"/>
    </location>
</feature>
<feature type="domain" description="HRDC" evidence="22">
    <location>
        <begin position="1283"/>
        <end position="1366"/>
    </location>
</feature>
<dbReference type="RefSeq" id="XP_036370440.1">
    <property type="nucleotide sequence ID" value="XM_036514547.1"/>
</dbReference>
<sequence length="1502" mass="166364">MDENNSKYVHKSGFKFKRTSSLQKPSSTPSSLLNLPSRDPSTNATDITTPASTTNTAPNNAVSNQFPNSLDRFKGSNVCDKTQNPFSASITTNASIRSASSIINLLSKPNRSSTAPATTSSSVVDKSMAIKRPLSLESKTSCPSFSSDVGSSTVTSAANVGSSSLSKEPKPVQKTMGSFLSNLPLTKPKPIQAVPARPISSSQGAHPTPSTKRKLGSDENSKTNTKPKSTLGFGPRSSLVLPDPHYDKSEDDDDFDESFSVSPVINRKKAPLHVPSLPPNTTSKPSSTISAPAKPNTFKFSASKKPETPKTKSSTGITVPDSDADDDETGTVCNPRKRRKNRVVSSDDDNEVDGGGGDPKISSFDSPVKTPLASRMKKTPRSSAAGEPTPSSSQSLNLKPQLDDVTTNPLMQKELLTKEDVNKLRILLFMTMDEVCDIISKIPSADLINVAVKDYKRLQHLLLARKLLKDKTKPAKTPSPKKNKNETDVDKTTPSIKASLVKRLMTSKVSPPLPAPSKPKVINSHIPCGDSFFDEDPSHSTPVPNLLDRNRKNSASSSPSVSKFNESHDVLNNNNNNNDISINDDSFSHEDGFSDADADDLIASVDEGSSFQFGYKLSESSSKSNPDNPSVPAVENSFQSRSSSEKFSSFNDLPEASNFDNDGITSLGKLSPIRNRENQKLSDILKKSPPPSPVFKSALSQSEPMRSASDDEETCGTSSEFDGFHFPHSDDMLTMFRQVFGLKKFRGCQLQAINASLLNHDCFILMPTGGGKSLCYQLPALISNGVSIVISPLRALIMDQVERLLSLDIPAASLAGDVSLKDSDSVYMQLSMKEPALKLVYVTPEKISSSTKLTNLFENLNSRGLLSRFVVDEAHCVSQWGHDFRPDYKRLYLLRDKFPHVPMMALTATATLRVRKDIIHQLHMKSPKWFVKSFNRPNLKFSLAEKKPKSTTDEIAELIKSKFRNQSGIVYCLSRKECDEAAKSLSRKGIKAIAYHAGLSDNQRAQTQEGWLNDIWKVICATIAFGMGIDKPDVRFVIHFSMPKSVEGYYQESGRAGRDGLLASCTLFYNYQDVKRLRRMIDLDRNCTYESKRVHIDNLYQMVRYCENRADCRRSQLLQYFGEYNFNTEICNEFPGAICDNCSSKTTFHVRDVTEDVKGIIRFVKDMCHDRNFNCTLIHLTEVFRGSRNKGVLSLGHDKHSLHGRGQSYLSQDATRLLRKLVIDTVLKEELTVTAMDHTVCYVKLGARANEVMTNKLKINLPVHSGKKAVITDVDTEVVTDKKKLLDDCYQELLELAKQIAQERHIHNYASVFPNPMLLSMATEVPLTIDEMQEKIDGLTKQKIAKYNAERFLEITNKYCMLYSNLNTYSSSVPSEDFSEGWESPYFASNSSNTFSANSIKRKQPFRRKGTYKRKRKRKTTKRSSASSSPVKRSTAFKAATSTAKNSLKKFQYSQNKGSKSASSSKLGYMPVPKLKSLFLLKSYNLTARHLVSPTNTVFDGF</sequence>
<dbReference type="GO" id="GO:0005737">
    <property type="term" value="C:cytoplasm"/>
    <property type="evidence" value="ECO:0007669"/>
    <property type="project" value="TreeGrafter"/>
</dbReference>
<dbReference type="Pfam" id="PF09382">
    <property type="entry name" value="RQC"/>
    <property type="match status" value="1"/>
</dbReference>
<organism evidence="25 26">
    <name type="scientific">Octopus sinensis</name>
    <name type="common">East Asian common octopus</name>
    <dbReference type="NCBI Taxonomy" id="2607531"/>
    <lineage>
        <taxon>Eukaryota</taxon>
        <taxon>Metazoa</taxon>
        <taxon>Spiralia</taxon>
        <taxon>Lophotrochozoa</taxon>
        <taxon>Mollusca</taxon>
        <taxon>Cephalopoda</taxon>
        <taxon>Coleoidea</taxon>
        <taxon>Octopodiformes</taxon>
        <taxon>Octopoda</taxon>
        <taxon>Incirrata</taxon>
        <taxon>Octopodidae</taxon>
        <taxon>Octopus</taxon>
    </lineage>
</organism>
<feature type="region of interest" description="Disordered" evidence="21">
    <location>
        <begin position="682"/>
        <end position="720"/>
    </location>
</feature>
<feature type="region of interest" description="Disordered" evidence="21">
    <location>
        <begin position="1398"/>
        <end position="1441"/>
    </location>
</feature>
<keyword evidence="11" id="KW-0067">ATP-binding</keyword>
<dbReference type="SMART" id="SM00341">
    <property type="entry name" value="HRDC"/>
    <property type="match status" value="1"/>
</dbReference>
<dbReference type="Pfam" id="PF00570">
    <property type="entry name" value="HRDC"/>
    <property type="match status" value="1"/>
</dbReference>
<evidence type="ECO:0000259" key="22">
    <source>
        <dbReference type="PROSITE" id="PS50967"/>
    </source>
</evidence>
<dbReference type="InterPro" id="IPR036388">
    <property type="entry name" value="WH-like_DNA-bd_sf"/>
</dbReference>
<keyword evidence="12" id="KW-0238">DNA-binding</keyword>
<keyword evidence="15" id="KW-0539">Nucleus</keyword>
<keyword evidence="6" id="KW-0547">Nucleotide-binding</keyword>
<evidence type="ECO:0000256" key="12">
    <source>
        <dbReference type="ARBA" id="ARBA00023125"/>
    </source>
</evidence>
<dbReference type="Proteomes" id="UP000515154">
    <property type="component" value="Linkage group LG28"/>
</dbReference>
<gene>
    <name evidence="26" type="primary">LOC115225861</name>
</gene>
<feature type="region of interest" description="Disordered" evidence="21">
    <location>
        <begin position="1"/>
        <end position="66"/>
    </location>
</feature>
<evidence type="ECO:0000256" key="4">
    <source>
        <dbReference type="ARBA" id="ARBA00022705"/>
    </source>
</evidence>
<dbReference type="EC" id="5.6.2.4" evidence="17"/>
<dbReference type="SMART" id="SM00487">
    <property type="entry name" value="DEXDc"/>
    <property type="match status" value="1"/>
</dbReference>
<dbReference type="PROSITE" id="PS50967">
    <property type="entry name" value="HRDC"/>
    <property type="match status" value="1"/>
</dbReference>
<feature type="region of interest" description="Disordered" evidence="21">
    <location>
        <begin position="617"/>
        <end position="654"/>
    </location>
</feature>
<evidence type="ECO:0000256" key="8">
    <source>
        <dbReference type="ARBA" id="ARBA00022801"/>
    </source>
</evidence>
<evidence type="ECO:0000256" key="2">
    <source>
        <dbReference type="ARBA" id="ARBA00004123"/>
    </source>
</evidence>
<dbReference type="FunFam" id="3.40.50.300:FF:000340">
    <property type="entry name" value="Bloom syndrome, RecQ helicase"/>
    <property type="match status" value="1"/>
</dbReference>
<evidence type="ECO:0000256" key="18">
    <source>
        <dbReference type="ARBA" id="ARBA00044542"/>
    </source>
</evidence>
<evidence type="ECO:0000256" key="15">
    <source>
        <dbReference type="ARBA" id="ARBA00023242"/>
    </source>
</evidence>
<accession>A0A7E6FS71</accession>
<dbReference type="Gene3D" id="3.40.50.300">
    <property type="entry name" value="P-loop containing nucleotide triphosphate hydrolases"/>
    <property type="match status" value="2"/>
</dbReference>
<evidence type="ECO:0000313" key="25">
    <source>
        <dbReference type="Proteomes" id="UP000515154"/>
    </source>
</evidence>
<feature type="region of interest" description="Disordered" evidence="21">
    <location>
        <begin position="528"/>
        <end position="586"/>
    </location>
</feature>
<feature type="compositionally biased region" description="Basic residues" evidence="21">
    <location>
        <begin position="1400"/>
        <end position="1422"/>
    </location>
</feature>
<evidence type="ECO:0000256" key="20">
    <source>
        <dbReference type="ARBA" id="ARBA00073450"/>
    </source>
</evidence>
<feature type="compositionally biased region" description="Polar residues" evidence="21">
    <location>
        <begin position="617"/>
        <end position="628"/>
    </location>
</feature>
<dbReference type="InterPro" id="IPR027417">
    <property type="entry name" value="P-loop_NTPase"/>
</dbReference>
<dbReference type="GO" id="GO:0005524">
    <property type="term" value="F:ATP binding"/>
    <property type="evidence" value="ECO:0007669"/>
    <property type="project" value="UniProtKB-KW"/>
</dbReference>
<comment type="subcellular location">
    <subcellularLocation>
        <location evidence="2">Nucleus</location>
    </subcellularLocation>
</comment>
<feature type="compositionally biased region" description="Polar residues" evidence="21">
    <location>
        <begin position="199"/>
        <end position="210"/>
    </location>
</feature>
<evidence type="ECO:0000256" key="10">
    <source>
        <dbReference type="ARBA" id="ARBA00022833"/>
    </source>
</evidence>
<dbReference type="InterPro" id="IPR002121">
    <property type="entry name" value="HRDC_dom"/>
</dbReference>
<dbReference type="InterPro" id="IPR010997">
    <property type="entry name" value="HRDC-like_sf"/>
</dbReference>
<evidence type="ECO:0000259" key="24">
    <source>
        <dbReference type="PROSITE" id="PS51194"/>
    </source>
</evidence>
<dbReference type="PANTHER" id="PTHR13710">
    <property type="entry name" value="DNA HELICASE RECQ FAMILY MEMBER"/>
    <property type="match status" value="1"/>
</dbReference>
<evidence type="ECO:0000256" key="16">
    <source>
        <dbReference type="ARBA" id="ARBA00034617"/>
    </source>
</evidence>
<dbReference type="FunFam" id="1.10.10.10:FF:000495">
    <property type="entry name" value="RecQ family helicase MusN"/>
    <property type="match status" value="1"/>
</dbReference>
<dbReference type="GO" id="GO:0046872">
    <property type="term" value="F:metal ion binding"/>
    <property type="evidence" value="ECO:0007669"/>
    <property type="project" value="UniProtKB-KW"/>
</dbReference>
<feature type="region of interest" description="Disordered" evidence="21">
    <location>
        <begin position="135"/>
        <end position="403"/>
    </location>
</feature>
<dbReference type="PROSITE" id="PS51192">
    <property type="entry name" value="HELICASE_ATP_BIND_1"/>
    <property type="match status" value="1"/>
</dbReference>
<evidence type="ECO:0000259" key="23">
    <source>
        <dbReference type="PROSITE" id="PS51192"/>
    </source>
</evidence>
<feature type="compositionally biased region" description="Polar residues" evidence="21">
    <location>
        <begin position="389"/>
        <end position="403"/>
    </location>
</feature>
<dbReference type="SMART" id="SM00956">
    <property type="entry name" value="RQC"/>
    <property type="match status" value="1"/>
</dbReference>
<dbReference type="PROSITE" id="PS00690">
    <property type="entry name" value="DEAH_ATP_HELICASE"/>
    <property type="match status" value="1"/>
</dbReference>
<keyword evidence="10" id="KW-0862">Zinc</keyword>
<dbReference type="GO" id="GO:0016787">
    <property type="term" value="F:hydrolase activity"/>
    <property type="evidence" value="ECO:0007669"/>
    <property type="project" value="UniProtKB-KW"/>
</dbReference>
<evidence type="ECO:0000313" key="26">
    <source>
        <dbReference type="RefSeq" id="XP_036370440.1"/>
    </source>
</evidence>
<evidence type="ECO:0000256" key="21">
    <source>
        <dbReference type="SAM" id="MobiDB-lite"/>
    </source>
</evidence>
<comment type="catalytic activity">
    <reaction evidence="19">
        <text>ATP + H2O = ADP + phosphate + H(+)</text>
        <dbReference type="Rhea" id="RHEA:13065"/>
        <dbReference type="ChEBI" id="CHEBI:15377"/>
        <dbReference type="ChEBI" id="CHEBI:15378"/>
        <dbReference type="ChEBI" id="CHEBI:30616"/>
        <dbReference type="ChEBI" id="CHEBI:43474"/>
        <dbReference type="ChEBI" id="CHEBI:456216"/>
    </reaction>
</comment>
<keyword evidence="8" id="KW-0378">Hydrolase</keyword>
<feature type="compositionally biased region" description="Low complexity" evidence="21">
    <location>
        <begin position="19"/>
        <end position="61"/>
    </location>
</feature>
<dbReference type="GO" id="GO:0043138">
    <property type="term" value="F:3'-5' DNA helicase activity"/>
    <property type="evidence" value="ECO:0007669"/>
    <property type="project" value="UniProtKB-EC"/>
</dbReference>
<keyword evidence="25" id="KW-1185">Reference proteome</keyword>
<evidence type="ECO:0000256" key="17">
    <source>
        <dbReference type="ARBA" id="ARBA00034808"/>
    </source>
</evidence>
<dbReference type="InterPro" id="IPR044876">
    <property type="entry name" value="HRDC_dom_sf"/>
</dbReference>
<feature type="compositionally biased region" description="Low complexity" evidence="21">
    <location>
        <begin position="572"/>
        <end position="585"/>
    </location>
</feature>
<dbReference type="InterPro" id="IPR014001">
    <property type="entry name" value="Helicase_ATP-bd"/>
</dbReference>
<dbReference type="Pfam" id="PF16124">
    <property type="entry name" value="RecQ_Zn_bind"/>
    <property type="match status" value="1"/>
</dbReference>
<dbReference type="PANTHER" id="PTHR13710:SF153">
    <property type="entry name" value="RECQ-LIKE DNA HELICASE BLM"/>
    <property type="match status" value="1"/>
</dbReference>
<keyword evidence="9" id="KW-0347">Helicase</keyword>
<keyword evidence="4" id="KW-0235">DNA replication</keyword>
<dbReference type="GO" id="GO:0005634">
    <property type="term" value="C:nucleus"/>
    <property type="evidence" value="ECO:0007669"/>
    <property type="project" value="UniProtKB-SubCell"/>
</dbReference>
<evidence type="ECO:0000256" key="3">
    <source>
        <dbReference type="ARBA" id="ARBA00005446"/>
    </source>
</evidence>
<dbReference type="GO" id="GO:0000724">
    <property type="term" value="P:double-strand break repair via homologous recombination"/>
    <property type="evidence" value="ECO:0007669"/>
    <property type="project" value="TreeGrafter"/>
</dbReference>
<evidence type="ECO:0000256" key="11">
    <source>
        <dbReference type="ARBA" id="ARBA00022840"/>
    </source>
</evidence>
<dbReference type="SUPFAM" id="SSF47819">
    <property type="entry name" value="HRDC-like"/>
    <property type="match status" value="1"/>
</dbReference>
<dbReference type="GO" id="GO:0005694">
    <property type="term" value="C:chromosome"/>
    <property type="evidence" value="ECO:0007669"/>
    <property type="project" value="TreeGrafter"/>
</dbReference>
<dbReference type="InterPro" id="IPR002464">
    <property type="entry name" value="DNA/RNA_helicase_DEAH_CS"/>
</dbReference>
<evidence type="ECO:0000256" key="1">
    <source>
        <dbReference type="ARBA" id="ARBA00001947"/>
    </source>
</evidence>
<keyword evidence="5" id="KW-0479">Metal-binding</keyword>
<keyword evidence="14" id="KW-0413">Isomerase</keyword>
<dbReference type="SMART" id="SM00490">
    <property type="entry name" value="HELICc"/>
    <property type="match status" value="1"/>
</dbReference>
<feature type="domain" description="Helicase C-terminal" evidence="24">
    <location>
        <begin position="951"/>
        <end position="1100"/>
    </location>
</feature>
<dbReference type="Gene3D" id="1.10.10.10">
    <property type="entry name" value="Winged helix-like DNA-binding domain superfamily/Winged helix DNA-binding domain"/>
    <property type="match status" value="1"/>
</dbReference>
<dbReference type="GO" id="GO:0006260">
    <property type="term" value="P:DNA replication"/>
    <property type="evidence" value="ECO:0007669"/>
    <property type="project" value="UniProtKB-KW"/>
</dbReference>
<dbReference type="GO" id="GO:0009378">
    <property type="term" value="F:four-way junction helicase activity"/>
    <property type="evidence" value="ECO:0007669"/>
    <property type="project" value="TreeGrafter"/>
</dbReference>
<dbReference type="InterPro" id="IPR018982">
    <property type="entry name" value="RQC_domain"/>
</dbReference>
<feature type="compositionally biased region" description="Basic residues" evidence="21">
    <location>
        <begin position="8"/>
        <end position="18"/>
    </location>
</feature>
<evidence type="ECO:0000256" key="6">
    <source>
        <dbReference type="ARBA" id="ARBA00022741"/>
    </source>
</evidence>
<feature type="compositionally biased region" description="Low complexity" evidence="21">
    <location>
        <begin position="1423"/>
        <end position="1441"/>
    </location>
</feature>
<dbReference type="FunFam" id="3.40.50.300:FF:000537">
    <property type="entry name" value="Bloom syndrome RecQ-like helicase"/>
    <property type="match status" value="1"/>
</dbReference>
<comment type="similarity">
    <text evidence="3">Belongs to the helicase family. RecQ subfamily.</text>
</comment>
<keyword evidence="13" id="KW-0234">DNA repair</keyword>
<dbReference type="InterPro" id="IPR011545">
    <property type="entry name" value="DEAD/DEAH_box_helicase_dom"/>
</dbReference>
<feature type="compositionally biased region" description="Polar residues" evidence="21">
    <location>
        <begin position="137"/>
        <end position="166"/>
    </location>
</feature>
<protein>
    <recommendedName>
        <fullName evidence="20">RecQ-like DNA helicase BLM</fullName>
        <ecNumber evidence="17">5.6.2.4</ecNumber>
    </recommendedName>
    <alternativeName>
        <fullName evidence="18">DNA 3'-5' helicase BLM</fullName>
    </alternativeName>
</protein>
<name>A0A7E6FS71_9MOLL</name>
<dbReference type="NCBIfam" id="TIGR00614">
    <property type="entry name" value="recQ_fam"/>
    <property type="match status" value="1"/>
</dbReference>
<dbReference type="InterPro" id="IPR032284">
    <property type="entry name" value="RecQ_Zn-bd"/>
</dbReference>
<dbReference type="GO" id="GO:0003677">
    <property type="term" value="F:DNA binding"/>
    <property type="evidence" value="ECO:0007669"/>
    <property type="project" value="UniProtKB-KW"/>
</dbReference>
<dbReference type="Pfam" id="PF00270">
    <property type="entry name" value="DEAD"/>
    <property type="match status" value="1"/>
</dbReference>
<dbReference type="KEGG" id="osn:115225861"/>
<dbReference type="CDD" id="cd18794">
    <property type="entry name" value="SF2_C_RecQ"/>
    <property type="match status" value="1"/>
</dbReference>
<proteinExistence type="inferred from homology"/>
<evidence type="ECO:0000256" key="9">
    <source>
        <dbReference type="ARBA" id="ARBA00022806"/>
    </source>
</evidence>
<dbReference type="SUPFAM" id="SSF52540">
    <property type="entry name" value="P-loop containing nucleoside triphosphate hydrolases"/>
    <property type="match status" value="2"/>
</dbReference>
<dbReference type="Pfam" id="PF00271">
    <property type="entry name" value="Helicase_C"/>
    <property type="match status" value="1"/>
</dbReference>
<comment type="cofactor">
    <cofactor evidence="1">
        <name>Zn(2+)</name>
        <dbReference type="ChEBI" id="CHEBI:29105"/>
    </cofactor>
</comment>
<comment type="catalytic activity">
    <reaction evidence="16">
        <text>Couples ATP hydrolysis with the unwinding of duplex DNA by translocating in the 3'-5' direction.</text>
        <dbReference type="EC" id="5.6.2.4"/>
    </reaction>
</comment>